<dbReference type="PROSITE" id="PS50137">
    <property type="entry name" value="DS_RBD"/>
    <property type="match status" value="1"/>
</dbReference>
<evidence type="ECO:0000256" key="3">
    <source>
        <dbReference type="SAM" id="Phobius"/>
    </source>
</evidence>
<evidence type="ECO:0000313" key="5">
    <source>
        <dbReference type="EMBL" id="KAJ7780199.1"/>
    </source>
</evidence>
<evidence type="ECO:0000313" key="6">
    <source>
        <dbReference type="Proteomes" id="UP001215280"/>
    </source>
</evidence>
<feature type="transmembrane region" description="Helical" evidence="3">
    <location>
        <begin position="565"/>
        <end position="588"/>
    </location>
</feature>
<comment type="caution">
    <text evidence="5">The sequence shown here is derived from an EMBL/GenBank/DDBJ whole genome shotgun (WGS) entry which is preliminary data.</text>
</comment>
<keyword evidence="3" id="KW-0472">Membrane</keyword>
<dbReference type="Proteomes" id="UP001215280">
    <property type="component" value="Unassembled WGS sequence"/>
</dbReference>
<organism evidence="5 6">
    <name type="scientific">Mycena maculata</name>
    <dbReference type="NCBI Taxonomy" id="230809"/>
    <lineage>
        <taxon>Eukaryota</taxon>
        <taxon>Fungi</taxon>
        <taxon>Dikarya</taxon>
        <taxon>Basidiomycota</taxon>
        <taxon>Agaricomycotina</taxon>
        <taxon>Agaricomycetes</taxon>
        <taxon>Agaricomycetidae</taxon>
        <taxon>Agaricales</taxon>
        <taxon>Marasmiineae</taxon>
        <taxon>Mycenaceae</taxon>
        <taxon>Mycena</taxon>
    </lineage>
</organism>
<feature type="non-terminal residue" evidence="5">
    <location>
        <position position="589"/>
    </location>
</feature>
<feature type="domain" description="DRBM" evidence="4">
    <location>
        <begin position="1"/>
        <end position="39"/>
    </location>
</feature>
<feature type="compositionally biased region" description="Polar residues" evidence="2">
    <location>
        <begin position="68"/>
        <end position="90"/>
    </location>
</feature>
<dbReference type="AlphaFoldDB" id="A0AAD7NYF8"/>
<keyword evidence="1" id="KW-0694">RNA-binding</keyword>
<evidence type="ECO:0000256" key="1">
    <source>
        <dbReference type="PROSITE-ProRule" id="PRU00266"/>
    </source>
</evidence>
<proteinExistence type="predicted"/>
<dbReference type="EMBL" id="JARJLG010000006">
    <property type="protein sequence ID" value="KAJ7780199.1"/>
    <property type="molecule type" value="Genomic_DNA"/>
</dbReference>
<name>A0AAD7NYF8_9AGAR</name>
<keyword evidence="6" id="KW-1185">Reference proteome</keyword>
<keyword evidence="3" id="KW-0812">Transmembrane</keyword>
<reference evidence="5" key="1">
    <citation type="submission" date="2023-03" db="EMBL/GenBank/DDBJ databases">
        <title>Massive genome expansion in bonnet fungi (Mycena s.s.) driven by repeated elements and novel gene families across ecological guilds.</title>
        <authorList>
            <consortium name="Lawrence Berkeley National Laboratory"/>
            <person name="Harder C.B."/>
            <person name="Miyauchi S."/>
            <person name="Viragh M."/>
            <person name="Kuo A."/>
            <person name="Thoen E."/>
            <person name="Andreopoulos B."/>
            <person name="Lu D."/>
            <person name="Skrede I."/>
            <person name="Drula E."/>
            <person name="Henrissat B."/>
            <person name="Morin E."/>
            <person name="Kohler A."/>
            <person name="Barry K."/>
            <person name="LaButti K."/>
            <person name="Morin E."/>
            <person name="Salamov A."/>
            <person name="Lipzen A."/>
            <person name="Mereny Z."/>
            <person name="Hegedus B."/>
            <person name="Baldrian P."/>
            <person name="Stursova M."/>
            <person name="Weitz H."/>
            <person name="Taylor A."/>
            <person name="Grigoriev I.V."/>
            <person name="Nagy L.G."/>
            <person name="Martin F."/>
            <person name="Kauserud H."/>
        </authorList>
    </citation>
    <scope>NUCLEOTIDE SEQUENCE</scope>
    <source>
        <strain evidence="5">CBHHK188m</strain>
    </source>
</reference>
<accession>A0AAD7NYF8</accession>
<gene>
    <name evidence="5" type="ORF">DFH07DRAFT_1055845</name>
</gene>
<sequence>MHWTSIIYVNQAEYGRGSGRTRSDAREAAAGRSLVLIAQKDRHRATYPGRSRETGTRTNPPNPPMARQSPTTSLRLPILQKQTHLSTIQSTRRETGTDPLITPMARRSIPEDPNPSEADTLADDTVDSNRPSKPTDGTAEPDDIPQDPNPSEADTLADDTVDSERDRDESSNPTDGTVEPNDIPQDPDPSEAGTLAGDTVDSDESSNPTDGGKDDRADDMQNITLNVKDINKKDIFVSLPMERCRVWETFRNRLLEQEVQPLQYIERDEFVLVVVADRFETSGWQGVEDRKNWISQEDWADWVSPFCSATVPTLLPPVAIRLIRPGDGPCCDQPTEDTNSLKCANCKTQFVNLPVPNDSDIESSTPTLTATSRLLNASTSNPVITTVLKSTLTTLPKFTAENSVMRRRRQHFEREEHVYPPVRVASPEPDPEDNERRSAGRLLRLQPRSVIDWLSAPYTFMIAPPFLCPEEVAWDTQGQRLDNRLNAFQSWIWGANAALFAFAAALLALSDVTTIPQSFVMLSAIFAFFGFIYTVFLAFHVGDSKEEFSRWFHEHPNLRHTSGSFWNLTIMMSLPLTWMARAILSLCLG</sequence>
<keyword evidence="3" id="KW-1133">Transmembrane helix</keyword>
<dbReference type="GO" id="GO:0003723">
    <property type="term" value="F:RNA binding"/>
    <property type="evidence" value="ECO:0007669"/>
    <property type="project" value="UniProtKB-UniRule"/>
</dbReference>
<evidence type="ECO:0000259" key="4">
    <source>
        <dbReference type="PROSITE" id="PS50137"/>
    </source>
</evidence>
<feature type="transmembrane region" description="Helical" evidence="3">
    <location>
        <begin position="519"/>
        <end position="541"/>
    </location>
</feature>
<dbReference type="InterPro" id="IPR014720">
    <property type="entry name" value="dsRBD_dom"/>
</dbReference>
<evidence type="ECO:0000256" key="2">
    <source>
        <dbReference type="SAM" id="MobiDB-lite"/>
    </source>
</evidence>
<protein>
    <recommendedName>
        <fullName evidence="4">DRBM domain-containing protein</fullName>
    </recommendedName>
</protein>
<feature type="region of interest" description="Disordered" evidence="2">
    <location>
        <begin position="39"/>
        <end position="219"/>
    </location>
</feature>
<feature type="transmembrane region" description="Helical" evidence="3">
    <location>
        <begin position="491"/>
        <end position="512"/>
    </location>
</feature>